<sequence>MSSDPRTTFRNIDHPSFKHIPHHIGNGLLLGSGAGQFSEYPGSMGGDGRVTGLPNRSGFDGSCCACTTDSVV</sequence>
<dbReference type="AlphaFoldDB" id="A0A7J6XET3"/>
<dbReference type="Proteomes" id="UP000554482">
    <property type="component" value="Unassembled WGS sequence"/>
</dbReference>
<reference evidence="1 2" key="1">
    <citation type="submission" date="2020-06" db="EMBL/GenBank/DDBJ databases">
        <title>Transcriptomic and genomic resources for Thalictrum thalictroides and T. hernandezii: Facilitating candidate gene discovery in an emerging model plant lineage.</title>
        <authorList>
            <person name="Arias T."/>
            <person name="Riano-Pachon D.M."/>
            <person name="Di Stilio V.S."/>
        </authorList>
    </citation>
    <scope>NUCLEOTIDE SEQUENCE [LARGE SCALE GENOMIC DNA]</scope>
    <source>
        <strain evidence="2">cv. WT478/WT964</strain>
        <tissue evidence="1">Leaves</tissue>
    </source>
</reference>
<keyword evidence="2" id="KW-1185">Reference proteome</keyword>
<name>A0A7J6XET3_THATH</name>
<gene>
    <name evidence="1" type="ORF">FRX31_002896</name>
</gene>
<proteinExistence type="predicted"/>
<dbReference type="EMBL" id="JABWDY010001331">
    <property type="protein sequence ID" value="KAF5207517.1"/>
    <property type="molecule type" value="Genomic_DNA"/>
</dbReference>
<comment type="caution">
    <text evidence="1">The sequence shown here is derived from an EMBL/GenBank/DDBJ whole genome shotgun (WGS) entry which is preliminary data.</text>
</comment>
<organism evidence="1 2">
    <name type="scientific">Thalictrum thalictroides</name>
    <name type="common">Rue-anemone</name>
    <name type="synonym">Anemone thalictroides</name>
    <dbReference type="NCBI Taxonomy" id="46969"/>
    <lineage>
        <taxon>Eukaryota</taxon>
        <taxon>Viridiplantae</taxon>
        <taxon>Streptophyta</taxon>
        <taxon>Embryophyta</taxon>
        <taxon>Tracheophyta</taxon>
        <taxon>Spermatophyta</taxon>
        <taxon>Magnoliopsida</taxon>
        <taxon>Ranunculales</taxon>
        <taxon>Ranunculaceae</taxon>
        <taxon>Thalictroideae</taxon>
        <taxon>Thalictrum</taxon>
    </lineage>
</organism>
<evidence type="ECO:0000313" key="2">
    <source>
        <dbReference type="Proteomes" id="UP000554482"/>
    </source>
</evidence>
<accession>A0A7J6XET3</accession>
<evidence type="ECO:0000313" key="1">
    <source>
        <dbReference type="EMBL" id="KAF5207517.1"/>
    </source>
</evidence>
<protein>
    <submittedName>
        <fullName evidence="1">Uncharacterized protein</fullName>
    </submittedName>
</protein>